<dbReference type="InterPro" id="IPR026870">
    <property type="entry name" value="Zinc_ribbon_dom"/>
</dbReference>
<feature type="transmembrane region" description="Helical" evidence="2">
    <location>
        <begin position="274"/>
        <end position="298"/>
    </location>
</feature>
<sequence length="299" mass="31418">MNICPNCGKEVDDNARHCGHCGHKLQIDQKKTMLGMAAIDPQELQKRIAEARPAGRGEERASEEEPPAGAGPAPEMAPTEVMEPVRLPQPDAARHEGEADLSDAGDTGQALEDADDNDFATGPTQAMPALTRPTPASDEPEERADDQGPLPTQPTGPMESLPKGAPSDEPGEWDVRDLPDPLAATELEMSPVDLSNTGPSVPSTSSSQPSSASESASETAEDRRQSSPQTTVDDAPAASTDAPALTPTPSQGLSAQLPENLARLTEDPENKKRLMLFVGAVVVVLLGCCILSAVLSFMF</sequence>
<evidence type="ECO:0000256" key="1">
    <source>
        <dbReference type="SAM" id="MobiDB-lite"/>
    </source>
</evidence>
<evidence type="ECO:0000313" key="5">
    <source>
        <dbReference type="Proteomes" id="UP000321046"/>
    </source>
</evidence>
<evidence type="ECO:0000256" key="2">
    <source>
        <dbReference type="SAM" id="Phobius"/>
    </source>
</evidence>
<dbReference type="OrthoDB" id="5508472at2"/>
<proteinExistence type="predicted"/>
<keyword evidence="2" id="KW-1133">Transmembrane helix</keyword>
<comment type="caution">
    <text evidence="4">The sequence shown here is derived from an EMBL/GenBank/DDBJ whole genome shotgun (WGS) entry which is preliminary data.</text>
</comment>
<feature type="compositionally biased region" description="Low complexity" evidence="1">
    <location>
        <begin position="195"/>
        <end position="218"/>
    </location>
</feature>
<organism evidence="4 5">
    <name type="scientific">Lujinxingia vulgaris</name>
    <dbReference type="NCBI Taxonomy" id="2600176"/>
    <lineage>
        <taxon>Bacteria</taxon>
        <taxon>Deltaproteobacteria</taxon>
        <taxon>Bradymonadales</taxon>
        <taxon>Lujinxingiaceae</taxon>
        <taxon>Lujinxingia</taxon>
    </lineage>
</organism>
<name>A0A5C6X0H8_9DELT</name>
<feature type="compositionally biased region" description="Low complexity" evidence="1">
    <location>
        <begin position="230"/>
        <end position="249"/>
    </location>
</feature>
<feature type="region of interest" description="Disordered" evidence="1">
    <location>
        <begin position="45"/>
        <end position="256"/>
    </location>
</feature>
<accession>A0A5C6X0H8</accession>
<gene>
    <name evidence="4" type="ORF">FRC96_15765</name>
</gene>
<evidence type="ECO:0000313" key="4">
    <source>
        <dbReference type="EMBL" id="TXD33638.1"/>
    </source>
</evidence>
<protein>
    <submittedName>
        <fullName evidence="4">Zinc-ribbon domain-containing protein</fullName>
    </submittedName>
</protein>
<dbReference type="AlphaFoldDB" id="A0A5C6X0H8"/>
<feature type="compositionally biased region" description="Basic and acidic residues" evidence="1">
    <location>
        <begin position="45"/>
        <end position="60"/>
    </location>
</feature>
<keyword evidence="2" id="KW-0812">Transmembrane</keyword>
<dbReference type="Proteomes" id="UP000321046">
    <property type="component" value="Unassembled WGS sequence"/>
</dbReference>
<evidence type="ECO:0000259" key="3">
    <source>
        <dbReference type="Pfam" id="PF13240"/>
    </source>
</evidence>
<feature type="domain" description="Zinc-ribbon" evidence="3">
    <location>
        <begin position="4"/>
        <end position="25"/>
    </location>
</feature>
<feature type="compositionally biased region" description="Low complexity" evidence="1">
    <location>
        <begin position="67"/>
        <end position="80"/>
    </location>
</feature>
<dbReference type="EMBL" id="VOSL01000060">
    <property type="protein sequence ID" value="TXD33638.1"/>
    <property type="molecule type" value="Genomic_DNA"/>
</dbReference>
<keyword evidence="2" id="KW-0472">Membrane</keyword>
<dbReference type="Pfam" id="PF13240">
    <property type="entry name" value="Zn_Ribbon_1"/>
    <property type="match status" value="1"/>
</dbReference>
<dbReference type="RefSeq" id="WP_146975838.1">
    <property type="nucleotide sequence ID" value="NZ_VOSL01000060.1"/>
</dbReference>
<reference evidence="4 5" key="1">
    <citation type="submission" date="2019-08" db="EMBL/GenBank/DDBJ databases">
        <title>Bradymonadales sp. TMQ2.</title>
        <authorList>
            <person name="Liang Q."/>
        </authorList>
    </citation>
    <scope>NUCLEOTIDE SEQUENCE [LARGE SCALE GENOMIC DNA]</scope>
    <source>
        <strain evidence="4 5">TMQ2</strain>
    </source>
</reference>